<dbReference type="STRING" id="29920.A0A329S4H5"/>
<dbReference type="SUPFAM" id="SSF81324">
    <property type="entry name" value="Voltage-gated potassium channels"/>
    <property type="match status" value="4"/>
</dbReference>
<keyword evidence="5" id="KW-0406">Ion transport</keyword>
<dbReference type="Gene3D" id="1.10.287.70">
    <property type="match status" value="4"/>
</dbReference>
<dbReference type="PROSITE" id="PS50042">
    <property type="entry name" value="CNMP_BINDING_3"/>
    <property type="match status" value="4"/>
</dbReference>
<keyword evidence="7" id="KW-1071">Ligand-gated ion channel</keyword>
<feature type="transmembrane region" description="Helical" evidence="10">
    <location>
        <begin position="1310"/>
        <end position="1329"/>
    </location>
</feature>
<feature type="transmembrane region" description="Helical" evidence="10">
    <location>
        <begin position="1542"/>
        <end position="1561"/>
    </location>
</feature>
<evidence type="ECO:0000256" key="1">
    <source>
        <dbReference type="ARBA" id="ARBA00004141"/>
    </source>
</evidence>
<dbReference type="GO" id="GO:0016020">
    <property type="term" value="C:membrane"/>
    <property type="evidence" value="ECO:0007669"/>
    <property type="project" value="UniProtKB-SubCell"/>
</dbReference>
<dbReference type="PRINTS" id="PR01463">
    <property type="entry name" value="EAGCHANLFMLY"/>
</dbReference>
<dbReference type="InterPro" id="IPR003938">
    <property type="entry name" value="K_chnl_volt-dep_EAG/ELK/ERG"/>
</dbReference>
<dbReference type="InterPro" id="IPR013099">
    <property type="entry name" value="K_chnl_dom"/>
</dbReference>
<feature type="domain" description="Cyclic nucleotide-binding" evidence="11">
    <location>
        <begin position="442"/>
        <end position="540"/>
    </location>
</feature>
<evidence type="ECO:0000256" key="4">
    <source>
        <dbReference type="ARBA" id="ARBA00022989"/>
    </source>
</evidence>
<dbReference type="PANTHER" id="PTHR45638:SF11">
    <property type="entry name" value="CYCLIC NUCLEOTIDE-GATED CATION CHANNEL SUBUNIT A"/>
    <property type="match status" value="1"/>
</dbReference>
<dbReference type="VEuPathDB" id="FungiDB:PC110_g12863"/>
<evidence type="ECO:0000256" key="3">
    <source>
        <dbReference type="ARBA" id="ARBA00022692"/>
    </source>
</evidence>
<organism evidence="12 13">
    <name type="scientific">Phytophthora cactorum</name>
    <dbReference type="NCBI Taxonomy" id="29920"/>
    <lineage>
        <taxon>Eukaryota</taxon>
        <taxon>Sar</taxon>
        <taxon>Stramenopiles</taxon>
        <taxon>Oomycota</taxon>
        <taxon>Peronosporomycetes</taxon>
        <taxon>Peronosporales</taxon>
        <taxon>Peronosporaceae</taxon>
        <taxon>Phytophthora</taxon>
    </lineage>
</organism>
<feature type="transmembrane region" description="Helical" evidence="10">
    <location>
        <begin position="625"/>
        <end position="645"/>
    </location>
</feature>
<dbReference type="GO" id="GO:0005221">
    <property type="term" value="F:intracellularly cyclic nucleotide-activated monoatomic cation channel activity"/>
    <property type="evidence" value="ECO:0007669"/>
    <property type="project" value="InterPro"/>
</dbReference>
<sequence length="2654" mass="301873">MARNKVRPRVDALDGPGEVLLVSGGGPSLSAIPTSKFRRVLHRVVHLYYLHLSWTTRQTLVVVVNLFVLLYLFVTVPFRVAFYYNPYDDHHSWTQELTVFIILDTIVDLTGLVQFGFFFRRWRWTQSSVSSIKSEVASTRRSETNTLTRTPSFIQQQRQGKVKWTIATILSESSMTEAVVSKRKQLLLELILELVALVPVEVVPVALGAFNVLHLVRVTKLCRLYKLRRCFPRITMIYSHRAWSQHLSSTGVDTLVRTIGLCAGLCHWTACGYMLIAHLQCGITLEFCHHDAETSWVVRDRLFGASVGRKYGRTLYWASRTLVLLGYDDVTPVSNAETFYVVVVVLMGALFGSSLLANFLFLFRFRNARYAAYTTHVDNAREYMRSRNIPRPLRHQVMAFFSYSWSAHHSLDGEEALRLMPKHLQSKVVSTIKASRIKQVCFLTKESIEFVNMLALALVRRVYSPGDQIIEPKINAETFFVIRGKAVVSAFNGSNAKEFSAGDFFADACLLDPEQYEQKAVAKTFCELYVLAKSKFDEALTEFYRGNEADVRLRMTDTLDKYVMQLQKMQKMLGMQGTRDGGSRKPLMSSHSLIAEVKTTNESGRGINWRLPGSYFSVLWDSARLVAIIYVAFEVPYFAVFISMGNEADIFMVQQDVSLRYLLTFLVEALFGIDLILRAHYFSYLDPNVMLNVVQPSLIFEMYKSNGFYIDLVAWLPVGLVLDTLPGTAHRYSAIFRLLRMLRMRLIPSLLTNLADFYGLSSKLHTVAFLLLGVTLMLHLVGCAWFQMTLIGQDGDSLLGDMAAMSALTRPECLEQATQFYNCTWVIFDCYSHIGVTFPVESPDSMYQASFAYLRSLYWAVVTLTAVGYGDIVAYSTAESYFAAFWIFVGGIINFGVVGAMSSTISNAMAPHHHYMEKINTLNHVLERMEISEHLSGEVRRFYHQQFTGRKQCYESQLLLHLPDQLCYKISSLLHSEAVKCISLFNSASNEFLKEVTGKFRHRSYQNGETICLEGDVCRDFFVFLNNSKVNVYFRLRKAPVRALCSGDSYGVNAFLLRRPHPATLRAASHVQASVMPRDQFDVIQRKFSGDVNEMKAKAEAAWVEEQNLRERIVANLEKLKLQPHSMHSPTLFYQRDNALVPKGTRQIVRGIHSMRNQFTTAWNALVTCWNVYNAFFVIFRVCFHPHLHFSSGTSTAVWVADLCCDICVALDIYLRLYYFGCPEVGLENLVQRKEVDKQYRRSSTLKWDVLASLPIYTPFASGSLIASLCRVPRLVRCVNLWTYLDDAIVLIQQHFASHNVSAYLSPVKLMIVLVLVAHYVGCIFFWISEHECEHVHKCWVDNDHLLHQYHHSLVMLYAKSFYWATTTLLLVGSRESVPRDTAGTLWTGFTCLCCTFIIGHIVGEISELILELGKETKHYKNHVASFETFAKIHELPPTLRERITYFFRVQFEHTKGSDLFATVHDLSANLRLKLMLEIYGNSIANLPICRFLTASQVNNLALRLKPELFIPGDNILVEGTYGNRLCTLRKGMAAAYWTNSVAAVAILMEGAFFGEIAFFLPNQRRLAAVRATTFCEVLYVSKHDWQELWVSSGNAADNHVQKHALHAILGWVSSRLQRYQHATLRSANRAKLILSSPSEAENPKTQTQKSNHINSPRRMSQAEVCRLFVHPEVQLLERKAEYLLTKSDACAEKYNPAIASIQARRSSSILTTVRRSLTQSRDRATSNGSQWHSGNTDASIVIKKSDGGKSADIRLLQFIVDLNPLTKHVCSGFSMERLRSMEAECWTRFGALAEAQHVVTKLLDQLVPSQTNLVIRRPEIKTLAGRKGQRLRLGTSFRLKGNVGALDVASPNAMRTTSKPGKIETTRSPLVSPDNPRREKRRRLSVAMVNDRPQPVPSPQPLATLVRITRRHSFPVIETEFLRIRKLNQASSNSKKRASGIDFEILQRCQRPQYATQLHWYHRYRQWRVSAKASVVRVLPNHSTTSASRAVDTRKSKSPAVSPTGGRKIRSFRSFRSPRGAAMGSRLQLPSQRALFPATTDLQSTVFIRRVKELGNAWDFLMLMVAVYHLIVTPFKISFSPALIELSAGTLRSWSALEVFLDFLCFVDAVYQLQHASMMQKNVFSAANSSKNGLRHALTVNPELRACIIALLPLELLLLATNVRVPIPNSSISHIDASWWTTRWLLRANRILLLRRIEPLSEHLFQYMVHDLKLPVSEELLYFMRGLSSYLATGHLLACIWFITSETGFHQYGTSWLATSGMLTYISDKATVVEHTGRMLSQSATSFSLESVSLMRKYLRSLLFSIECISTLFYGDILSMNPLELVAEIVITFWSIYIYGALVGAQAELLDARAKSEAKFEQRLGELHHYVLQNDVPKTLRRQIKAYYARLWVRGRGESEFFSVEKVSRVLYEDVVSTTLRHFAAQVKAFRGLEEHFLRALLVCLQYVVCDEDEEVVMKGDVDRSMYFIAQGRILVKTDASGVTRERGEYFGELSLLYCISRLETCVALTVTELYRLDHEPYERLLLEYPEYRARNKQAWTTFAEADRAVPQFPSRLHRTLASRPSIAKVVPPTAENMESRLQFSFVLKSSMKMMANLQSLHPLEAKDLILKCRDGARKHLLRCVTPVSSNGQSERSQSSKPPKEETYENNQK</sequence>
<keyword evidence="4 10" id="KW-1133">Transmembrane helix</keyword>
<dbReference type="PANTHER" id="PTHR45638">
    <property type="entry name" value="CYCLIC NUCLEOTIDE-GATED CATION CHANNEL SUBUNIT A"/>
    <property type="match status" value="1"/>
</dbReference>
<evidence type="ECO:0000313" key="12">
    <source>
        <dbReference type="EMBL" id="RAW30786.1"/>
    </source>
</evidence>
<evidence type="ECO:0000256" key="7">
    <source>
        <dbReference type="ARBA" id="ARBA00023286"/>
    </source>
</evidence>
<keyword evidence="13" id="KW-1185">Reference proteome</keyword>
<dbReference type="InterPro" id="IPR000595">
    <property type="entry name" value="cNMP-bd_dom"/>
</dbReference>
<dbReference type="SUPFAM" id="SSF51206">
    <property type="entry name" value="cAMP-binding domain-like"/>
    <property type="match status" value="4"/>
</dbReference>
<feature type="transmembrane region" description="Helical" evidence="10">
    <location>
        <begin position="97"/>
        <end position="119"/>
    </location>
</feature>
<feature type="domain" description="Cyclic nucleotide-binding" evidence="11">
    <location>
        <begin position="1489"/>
        <end position="1589"/>
    </location>
</feature>
<dbReference type="Pfam" id="PF00520">
    <property type="entry name" value="Ion_trans"/>
    <property type="match status" value="1"/>
</dbReference>
<dbReference type="InterPro" id="IPR005821">
    <property type="entry name" value="Ion_trans_dom"/>
</dbReference>
<dbReference type="GO" id="GO:0005249">
    <property type="term" value="F:voltage-gated potassium channel activity"/>
    <property type="evidence" value="ECO:0007669"/>
    <property type="project" value="InterPro"/>
</dbReference>
<feature type="region of interest" description="Disordered" evidence="9">
    <location>
        <begin position="1636"/>
        <end position="1657"/>
    </location>
</feature>
<feature type="region of interest" description="Disordered" evidence="9">
    <location>
        <begin position="1853"/>
        <end position="1881"/>
    </location>
</feature>
<gene>
    <name evidence="12" type="ORF">PC110_g12863</name>
</gene>
<proteinExistence type="predicted"/>
<dbReference type="Gene3D" id="1.10.287.630">
    <property type="entry name" value="Helix hairpin bin"/>
    <property type="match status" value="3"/>
</dbReference>
<dbReference type="InterPro" id="IPR014710">
    <property type="entry name" value="RmlC-like_jellyroll"/>
</dbReference>
<reference evidence="12 13" key="1">
    <citation type="submission" date="2018-01" db="EMBL/GenBank/DDBJ databases">
        <title>Draft genome of the strawberry crown rot pathogen Phytophthora cactorum.</title>
        <authorList>
            <person name="Armitage A.D."/>
            <person name="Lysoe E."/>
            <person name="Nellist C.F."/>
            <person name="Harrison R.J."/>
            <person name="Brurberg M.B."/>
        </authorList>
    </citation>
    <scope>NUCLEOTIDE SEQUENCE [LARGE SCALE GENOMIC DNA]</scope>
    <source>
        <strain evidence="12 13">10300</strain>
    </source>
</reference>
<feature type="transmembrane region" description="Helical" evidence="10">
    <location>
        <begin position="881"/>
        <end position="901"/>
    </location>
</feature>
<feature type="domain" description="Cyclic nucleotide-binding" evidence="11">
    <location>
        <begin position="2430"/>
        <end position="2544"/>
    </location>
</feature>
<dbReference type="CDD" id="cd00038">
    <property type="entry name" value="CAP_ED"/>
    <property type="match status" value="4"/>
</dbReference>
<feature type="transmembrane region" description="Helical" evidence="10">
    <location>
        <begin position="60"/>
        <end position="85"/>
    </location>
</feature>
<dbReference type="GO" id="GO:0044877">
    <property type="term" value="F:protein-containing complex binding"/>
    <property type="evidence" value="ECO:0007669"/>
    <property type="project" value="TreeGrafter"/>
</dbReference>
<feature type="transmembrane region" description="Helical" evidence="10">
    <location>
        <begin position="1384"/>
        <end position="1403"/>
    </location>
</feature>
<accession>A0A329S4H5</accession>
<feature type="domain" description="Cyclic nucleotide-binding" evidence="11">
    <location>
        <begin position="984"/>
        <end position="1084"/>
    </location>
</feature>
<protein>
    <recommendedName>
        <fullName evidence="11">Cyclic nucleotide-binding domain-containing protein</fullName>
    </recommendedName>
</protein>
<dbReference type="SMART" id="SM00100">
    <property type="entry name" value="cNMP"/>
    <property type="match status" value="4"/>
</dbReference>
<feature type="transmembrane region" description="Helical" evidence="10">
    <location>
        <begin position="856"/>
        <end position="875"/>
    </location>
</feature>
<keyword evidence="8" id="KW-0407">Ion channel</keyword>
<evidence type="ECO:0000313" key="13">
    <source>
        <dbReference type="Proteomes" id="UP000251314"/>
    </source>
</evidence>
<feature type="compositionally biased region" description="Basic and acidic residues" evidence="9">
    <location>
        <begin position="2643"/>
        <end position="2654"/>
    </location>
</feature>
<keyword evidence="6 10" id="KW-0472">Membrane</keyword>
<dbReference type="Pfam" id="PF00027">
    <property type="entry name" value="cNMP_binding"/>
    <property type="match status" value="4"/>
</dbReference>
<feature type="transmembrane region" description="Helical" evidence="10">
    <location>
        <begin position="339"/>
        <end position="363"/>
    </location>
</feature>
<evidence type="ECO:0000256" key="9">
    <source>
        <dbReference type="SAM" id="MobiDB-lite"/>
    </source>
</evidence>
<dbReference type="EMBL" id="MJFZ01000353">
    <property type="protein sequence ID" value="RAW30786.1"/>
    <property type="molecule type" value="Genomic_DNA"/>
</dbReference>
<comment type="caution">
    <text evidence="12">The sequence shown here is derived from an EMBL/GenBank/DDBJ whole genome shotgun (WGS) entry which is preliminary data.</text>
</comment>
<keyword evidence="2" id="KW-0813">Transport</keyword>
<feature type="compositionally biased region" description="Low complexity" evidence="9">
    <location>
        <begin position="2630"/>
        <end position="2641"/>
    </location>
</feature>
<evidence type="ECO:0000256" key="6">
    <source>
        <dbReference type="ARBA" id="ARBA00023136"/>
    </source>
</evidence>
<evidence type="ECO:0000256" key="2">
    <source>
        <dbReference type="ARBA" id="ARBA00022448"/>
    </source>
</evidence>
<evidence type="ECO:0000256" key="5">
    <source>
        <dbReference type="ARBA" id="ARBA00023065"/>
    </source>
</evidence>
<dbReference type="OrthoDB" id="2021138at2759"/>
<dbReference type="Proteomes" id="UP000251314">
    <property type="component" value="Unassembled WGS sequence"/>
</dbReference>
<keyword evidence="3 10" id="KW-0812">Transmembrane</keyword>
<comment type="subcellular location">
    <subcellularLocation>
        <location evidence="1">Membrane</location>
        <topology evidence="1">Multi-pass membrane protein</topology>
    </subcellularLocation>
</comment>
<feature type="transmembrane region" description="Helical" evidence="10">
    <location>
        <begin position="657"/>
        <end position="677"/>
    </location>
</feature>
<evidence type="ECO:0000256" key="10">
    <source>
        <dbReference type="SAM" id="Phobius"/>
    </source>
</evidence>
<evidence type="ECO:0000259" key="11">
    <source>
        <dbReference type="PROSITE" id="PS50042"/>
    </source>
</evidence>
<feature type="region of interest" description="Disordered" evidence="9">
    <location>
        <begin position="1987"/>
        <end position="2008"/>
    </location>
</feature>
<dbReference type="Pfam" id="PF07885">
    <property type="entry name" value="Ion_trans_2"/>
    <property type="match status" value="1"/>
</dbReference>
<dbReference type="Gene3D" id="2.60.120.10">
    <property type="entry name" value="Jelly Rolls"/>
    <property type="match status" value="4"/>
</dbReference>
<feature type="transmembrane region" description="Helical" evidence="10">
    <location>
        <begin position="766"/>
        <end position="786"/>
    </location>
</feature>
<name>A0A329S4H5_9STRA</name>
<dbReference type="InterPro" id="IPR018490">
    <property type="entry name" value="cNMP-bd_dom_sf"/>
</dbReference>
<feature type="region of interest" description="Disordered" evidence="9">
    <location>
        <begin position="2628"/>
        <end position="2654"/>
    </location>
</feature>
<evidence type="ECO:0000256" key="8">
    <source>
        <dbReference type="ARBA" id="ARBA00023303"/>
    </source>
</evidence>
<feature type="transmembrane region" description="Helical" evidence="10">
    <location>
        <begin position="1349"/>
        <end position="1372"/>
    </location>
</feature>
<dbReference type="InterPro" id="IPR050866">
    <property type="entry name" value="CNG_cation_channel"/>
</dbReference>